<reference evidence="2 3" key="1">
    <citation type="journal article" date="2020" name="ISME J.">
        <title>Comparative genomics reveals insights into cyanobacterial evolution and habitat adaptation.</title>
        <authorList>
            <person name="Chen M.Y."/>
            <person name="Teng W.K."/>
            <person name="Zhao L."/>
            <person name="Hu C.X."/>
            <person name="Zhou Y.K."/>
            <person name="Han B.P."/>
            <person name="Song L.R."/>
            <person name="Shu W.S."/>
        </authorList>
    </citation>
    <scope>NUCLEOTIDE SEQUENCE [LARGE SCALE GENOMIC DNA]</scope>
    <source>
        <strain evidence="2 3">FACHB-248</strain>
    </source>
</reference>
<keyword evidence="2" id="KW-0547">Nucleotide-binding</keyword>
<dbReference type="Gene3D" id="3.40.50.300">
    <property type="entry name" value="P-loop containing nucleotide triphosphate hydrolases"/>
    <property type="match status" value="1"/>
</dbReference>
<dbReference type="GO" id="GO:0005524">
    <property type="term" value="F:ATP binding"/>
    <property type="evidence" value="ECO:0007669"/>
    <property type="project" value="UniProtKB-KW"/>
</dbReference>
<dbReference type="SUPFAM" id="SSF52540">
    <property type="entry name" value="P-loop containing nucleoside triphosphate hydrolases"/>
    <property type="match status" value="1"/>
</dbReference>
<evidence type="ECO:0000259" key="1">
    <source>
        <dbReference type="Pfam" id="PF07693"/>
    </source>
</evidence>
<name>A0ABR8H1U7_9CYAN</name>
<sequence>MENPSVSPIEDINAAIQSHNPFSNAGIVKEQDVWGKGFPDVPTLNAHASDAVFQAIELVRTSQSSQDKVTSIAITAQYGVGKTHLLSRIRHRLEREGGALFVYAGVNNYTDLNLVKYQFQQTLADSLSKTGSQGVMQWQEVAAAIANEGFKAINANAPNLSPQDLVDRFDRVSASWSARNRNLMNTLTRQVLRTKSNVDPYILRAILWTLSETQASFAREWLSGHELANSNADILGLPNPSKTSQDREAEALKNIQQILNLVSYYNPVVICFDEIDVQNNSTDDGFPTEIVIANLVKILHDTLENSELGRGVVIITVMMADTWRDKINIAAAGIPDRISKYTQRRPIDLKPLNGDSMVELVSLWLKEFYQARSLTPPNPLYPFEESELKKYGKNKLTVREALQWCAENFKVDAEELPKEPFERFELALKRESEVNLGDYLEETHNSLIAEALRFGFETLKGHTLEGETETGETLNEVKVEDVIEVEPRSKNQGWINFKIIGKDKNKAFKIGVTVLQYSNGRVVGAGMWRLIDYETFDITRGCLVRSKEKTIRKNWESYGHLNKLVQELRGEWVYLKAEEIRPLIDIYSVYQKRELYQLNEEQVREFSKPLTAENPLLREILSDPSGKIDQETIEGDELLKDFINPPNIEDTDDAEDLGDLFN</sequence>
<gene>
    <name evidence="2" type="ORF">H6G81_34660</name>
</gene>
<evidence type="ECO:0000313" key="3">
    <source>
        <dbReference type="Proteomes" id="UP000660380"/>
    </source>
</evidence>
<dbReference type="RefSeq" id="WP_029634647.1">
    <property type="nucleotide sequence ID" value="NZ_JACJTA010000163.1"/>
</dbReference>
<accession>A0ABR8H1U7</accession>
<dbReference type="Pfam" id="PF07693">
    <property type="entry name" value="KAP_NTPase"/>
    <property type="match status" value="1"/>
</dbReference>
<dbReference type="Proteomes" id="UP000660380">
    <property type="component" value="Unassembled WGS sequence"/>
</dbReference>
<proteinExistence type="predicted"/>
<dbReference type="InterPro" id="IPR011646">
    <property type="entry name" value="KAP_P-loop"/>
</dbReference>
<comment type="caution">
    <text evidence="2">The sequence shown here is derived from an EMBL/GenBank/DDBJ whole genome shotgun (WGS) entry which is preliminary data.</text>
</comment>
<feature type="domain" description="KAP NTPase" evidence="1">
    <location>
        <begin position="67"/>
        <end position="136"/>
    </location>
</feature>
<dbReference type="EMBL" id="JACJTA010000163">
    <property type="protein sequence ID" value="MBD2609494.1"/>
    <property type="molecule type" value="Genomic_DNA"/>
</dbReference>
<dbReference type="InterPro" id="IPR027417">
    <property type="entry name" value="P-loop_NTPase"/>
</dbReference>
<organism evidence="2 3">
    <name type="scientific">Scytonema hofmannii FACHB-248</name>
    <dbReference type="NCBI Taxonomy" id="1842502"/>
    <lineage>
        <taxon>Bacteria</taxon>
        <taxon>Bacillati</taxon>
        <taxon>Cyanobacteriota</taxon>
        <taxon>Cyanophyceae</taxon>
        <taxon>Nostocales</taxon>
        <taxon>Scytonemataceae</taxon>
        <taxon>Scytonema</taxon>
    </lineage>
</organism>
<protein>
    <submittedName>
        <fullName evidence="2">ATP-binding protein</fullName>
    </submittedName>
</protein>
<keyword evidence="3" id="KW-1185">Reference proteome</keyword>
<evidence type="ECO:0000313" key="2">
    <source>
        <dbReference type="EMBL" id="MBD2609494.1"/>
    </source>
</evidence>
<keyword evidence="2" id="KW-0067">ATP-binding</keyword>